<evidence type="ECO:0000256" key="7">
    <source>
        <dbReference type="RuleBase" id="RU363032"/>
    </source>
</evidence>
<dbReference type="AlphaFoldDB" id="A0A1C1A5N8"/>
<sequence length="287" mass="31931">MGNKSLIRRDLPFQLTNGFFLLLLVATMILPIWNTFIISISSNISSMHAGLQLWPSELSMEGYRTVWQRIELWRPFGMNVLVTIVGSFVHVLLCAMAGYVLLHKGLPGRKLLTSFILLTMMVPNEAVMIPLYVVNKELGLLNTVSALVLYGLISGFSILLMRNFFGAVSYEMAESAKIDGAGEFRIFSTMYVPLAKPGLATIALFEFVSRWNQLTPGLLYVTNQKLYTLQVALRALVIQSDATSSNLFMTPNVRMAGVMLALIPLVAIYPFVQKYFVTGLMVGATKE</sequence>
<evidence type="ECO:0000256" key="5">
    <source>
        <dbReference type="ARBA" id="ARBA00022989"/>
    </source>
</evidence>
<evidence type="ECO:0000256" key="2">
    <source>
        <dbReference type="ARBA" id="ARBA00022448"/>
    </source>
</evidence>
<feature type="transmembrane region" description="Helical" evidence="7">
    <location>
        <begin position="114"/>
        <end position="134"/>
    </location>
</feature>
<dbReference type="CDD" id="cd06261">
    <property type="entry name" value="TM_PBP2"/>
    <property type="match status" value="1"/>
</dbReference>
<evidence type="ECO:0000313" key="9">
    <source>
        <dbReference type="EMBL" id="OCT15868.1"/>
    </source>
</evidence>
<reference evidence="10" key="1">
    <citation type="submission" date="2016-05" db="EMBL/GenBank/DDBJ databases">
        <title>Paenibacillus oryzae. sp. nov., isolated from the rice root.</title>
        <authorList>
            <person name="Zhang J."/>
            <person name="Zhang X."/>
        </authorList>
    </citation>
    <scope>NUCLEOTIDE SEQUENCE [LARGE SCALE GENOMIC DNA]</scope>
    <source>
        <strain evidence="10">KCTC13222</strain>
    </source>
</reference>
<dbReference type="Pfam" id="PF00528">
    <property type="entry name" value="BPD_transp_1"/>
    <property type="match status" value="1"/>
</dbReference>
<feature type="transmembrane region" description="Helical" evidence="7">
    <location>
        <begin position="140"/>
        <end position="161"/>
    </location>
</feature>
<dbReference type="InterPro" id="IPR035906">
    <property type="entry name" value="MetI-like_sf"/>
</dbReference>
<dbReference type="InterPro" id="IPR000515">
    <property type="entry name" value="MetI-like"/>
</dbReference>
<dbReference type="PANTHER" id="PTHR43744:SF9">
    <property type="entry name" value="POLYGALACTURONAN_RHAMNOGALACTURONAN TRANSPORT SYSTEM PERMEASE PROTEIN YTCP"/>
    <property type="match status" value="1"/>
</dbReference>
<evidence type="ECO:0000259" key="8">
    <source>
        <dbReference type="PROSITE" id="PS50928"/>
    </source>
</evidence>
<dbReference type="STRING" id="512399.A8709_09590"/>
<comment type="caution">
    <text evidence="9">The sequence shown here is derived from an EMBL/GenBank/DDBJ whole genome shotgun (WGS) entry which is preliminary data.</text>
</comment>
<evidence type="ECO:0000313" key="10">
    <source>
        <dbReference type="Proteomes" id="UP000093309"/>
    </source>
</evidence>
<keyword evidence="4 7" id="KW-0812">Transmembrane</keyword>
<evidence type="ECO:0000256" key="3">
    <source>
        <dbReference type="ARBA" id="ARBA00022475"/>
    </source>
</evidence>
<protein>
    <submittedName>
        <fullName evidence="9">ABC transporter permease</fullName>
    </submittedName>
</protein>
<dbReference type="EMBL" id="LYPC01000012">
    <property type="protein sequence ID" value="OCT15868.1"/>
    <property type="molecule type" value="Genomic_DNA"/>
</dbReference>
<dbReference type="PROSITE" id="PS50928">
    <property type="entry name" value="ABC_TM1"/>
    <property type="match status" value="1"/>
</dbReference>
<comment type="similarity">
    <text evidence="7">Belongs to the binding-protein-dependent transport system permease family.</text>
</comment>
<gene>
    <name evidence="9" type="ORF">A8709_09590</name>
</gene>
<proteinExistence type="inferred from homology"/>
<name>A0A1C1A5N8_9BACL</name>
<keyword evidence="10" id="KW-1185">Reference proteome</keyword>
<dbReference type="PANTHER" id="PTHR43744">
    <property type="entry name" value="ABC TRANSPORTER PERMEASE PROTEIN MG189-RELATED-RELATED"/>
    <property type="match status" value="1"/>
</dbReference>
<evidence type="ECO:0000256" key="1">
    <source>
        <dbReference type="ARBA" id="ARBA00004651"/>
    </source>
</evidence>
<evidence type="ECO:0000256" key="6">
    <source>
        <dbReference type="ARBA" id="ARBA00023136"/>
    </source>
</evidence>
<keyword evidence="5 7" id="KW-1133">Transmembrane helix</keyword>
<keyword evidence="2 7" id="KW-0813">Transport</keyword>
<dbReference type="GO" id="GO:0005886">
    <property type="term" value="C:plasma membrane"/>
    <property type="evidence" value="ECO:0007669"/>
    <property type="project" value="UniProtKB-SubCell"/>
</dbReference>
<accession>A0A1C1A5N8</accession>
<comment type="subcellular location">
    <subcellularLocation>
        <location evidence="1 7">Cell membrane</location>
        <topology evidence="1 7">Multi-pass membrane protein</topology>
    </subcellularLocation>
</comment>
<dbReference type="Proteomes" id="UP000093309">
    <property type="component" value="Unassembled WGS sequence"/>
</dbReference>
<feature type="domain" description="ABC transmembrane type-1" evidence="8">
    <location>
        <begin position="76"/>
        <end position="271"/>
    </location>
</feature>
<feature type="transmembrane region" description="Helical" evidence="7">
    <location>
        <begin position="80"/>
        <end position="102"/>
    </location>
</feature>
<keyword evidence="6 7" id="KW-0472">Membrane</keyword>
<feature type="transmembrane region" description="Helical" evidence="7">
    <location>
        <begin position="20"/>
        <end position="40"/>
    </location>
</feature>
<organism evidence="9 10">
    <name type="scientific">Paenibacillus pectinilyticus</name>
    <dbReference type="NCBI Taxonomy" id="512399"/>
    <lineage>
        <taxon>Bacteria</taxon>
        <taxon>Bacillati</taxon>
        <taxon>Bacillota</taxon>
        <taxon>Bacilli</taxon>
        <taxon>Bacillales</taxon>
        <taxon>Paenibacillaceae</taxon>
        <taxon>Paenibacillus</taxon>
    </lineage>
</organism>
<dbReference type="RefSeq" id="WP_065851372.1">
    <property type="nucleotide sequence ID" value="NZ_LYPC01000012.1"/>
</dbReference>
<dbReference type="OrthoDB" id="9815445at2"/>
<evidence type="ECO:0000256" key="4">
    <source>
        <dbReference type="ARBA" id="ARBA00022692"/>
    </source>
</evidence>
<dbReference type="GO" id="GO:0055085">
    <property type="term" value="P:transmembrane transport"/>
    <property type="evidence" value="ECO:0007669"/>
    <property type="project" value="InterPro"/>
</dbReference>
<dbReference type="SUPFAM" id="SSF161098">
    <property type="entry name" value="MetI-like"/>
    <property type="match status" value="1"/>
</dbReference>
<feature type="transmembrane region" description="Helical" evidence="7">
    <location>
        <begin position="253"/>
        <end position="272"/>
    </location>
</feature>
<dbReference type="Gene3D" id="1.10.3720.10">
    <property type="entry name" value="MetI-like"/>
    <property type="match status" value="1"/>
</dbReference>
<keyword evidence="3" id="KW-1003">Cell membrane</keyword>